<proteinExistence type="inferred from homology"/>
<keyword evidence="6 11" id="KW-1003">Cell membrane</keyword>
<evidence type="ECO:0000256" key="6">
    <source>
        <dbReference type="ARBA" id="ARBA00022475"/>
    </source>
</evidence>
<dbReference type="UniPathway" id="UPA00148"/>
<organism evidence="12 14">
    <name type="scientific">Thermoproteota archaeon</name>
    <dbReference type="NCBI Taxonomy" id="2056631"/>
    <lineage>
        <taxon>Archaea</taxon>
        <taxon>Thermoproteota</taxon>
    </lineage>
</organism>
<sequence length="302" mass="34595">MKSDASLILISSFLIDLIFGEPPNYFHLTVWIGKFIEKMENYFRKIKNEKLAGALLAISSIVLFTSFTFLIRLINIWWLEFILSVLILKMTFAFNSMFRHVIPIMKYMNTDIDLSRRFLSLVVRRDTKTLDKSHIASATIETIAEGFVDGFLSPIFYYVIFGLPGAVAYRVINTLDSMVGYKNERYIKFGWFSAKLDTLANYIPARIAFILFTISAFILRKNWRGSIITTIKFHSVTESKNAGWSMASIAGALNIWLRKPNEYYIEGGKEMPSLEKIKDALKIFTISAIITIIISSLLEVIL</sequence>
<dbReference type="HAMAP" id="MF_00024">
    <property type="entry name" value="CobD_CbiB"/>
    <property type="match status" value="1"/>
</dbReference>
<evidence type="ECO:0000256" key="3">
    <source>
        <dbReference type="ARBA" id="ARBA00004953"/>
    </source>
</evidence>
<accession>A0A520KG89</accession>
<reference evidence="13 15" key="1">
    <citation type="journal article" date="2019" name="Nat. Microbiol.">
        <title>Expanding anaerobic alkane metabolism in the domain of Archaea.</title>
        <authorList>
            <person name="Wang Y."/>
            <person name="Wegener G."/>
            <person name="Hou J."/>
            <person name="Wang F."/>
            <person name="Xiao X."/>
        </authorList>
    </citation>
    <scope>NUCLEOTIDE SEQUENCE [LARGE SCALE GENOMIC DNA]</scope>
    <source>
        <strain evidence="13">WYZ-LMO11</strain>
    </source>
</reference>
<feature type="transmembrane region" description="Helical" evidence="11">
    <location>
        <begin position="77"/>
        <end position="98"/>
    </location>
</feature>
<feature type="transmembrane region" description="Helical" evidence="11">
    <location>
        <begin position="51"/>
        <end position="71"/>
    </location>
</feature>
<dbReference type="Pfam" id="PF03186">
    <property type="entry name" value="CobD_Cbib"/>
    <property type="match status" value="1"/>
</dbReference>
<protein>
    <recommendedName>
        <fullName evidence="5 11">Probable cobalamin biosynthesis protein CobD</fullName>
    </recommendedName>
</protein>
<comment type="pathway">
    <text evidence="3 11">Cofactor biosynthesis; adenosylcobalamin biosynthesis.</text>
</comment>
<dbReference type="EMBL" id="QNVI01000034">
    <property type="protein sequence ID" value="TDA39145.1"/>
    <property type="molecule type" value="Genomic_DNA"/>
</dbReference>
<comment type="subcellular location">
    <subcellularLocation>
        <location evidence="2 11">Cell membrane</location>
        <topology evidence="2 11">Multi-pass membrane protein</topology>
    </subcellularLocation>
</comment>
<evidence type="ECO:0000256" key="1">
    <source>
        <dbReference type="ARBA" id="ARBA00003384"/>
    </source>
</evidence>
<keyword evidence="7 11" id="KW-0169">Cobalamin biosynthesis</keyword>
<dbReference type="NCBIfam" id="NF002281">
    <property type="entry name" value="PRK01209.2-5"/>
    <property type="match status" value="1"/>
</dbReference>
<gene>
    <name evidence="11" type="primary">cobD</name>
    <name evidence="13" type="ORF">DSO09_02690</name>
    <name evidence="12" type="ORF">EF809_01820</name>
</gene>
<evidence type="ECO:0000313" key="15">
    <source>
        <dbReference type="Proteomes" id="UP000317265"/>
    </source>
</evidence>
<evidence type="ECO:0000256" key="7">
    <source>
        <dbReference type="ARBA" id="ARBA00022573"/>
    </source>
</evidence>
<comment type="caution">
    <text evidence="12">The sequence shown here is derived from an EMBL/GenBank/DDBJ whole genome shotgun (WGS) entry which is preliminary data.</text>
</comment>
<feature type="transmembrane region" description="Helical" evidence="11">
    <location>
        <begin position="199"/>
        <end position="219"/>
    </location>
</feature>
<evidence type="ECO:0000313" key="14">
    <source>
        <dbReference type="Proteomes" id="UP000316080"/>
    </source>
</evidence>
<evidence type="ECO:0000256" key="9">
    <source>
        <dbReference type="ARBA" id="ARBA00022989"/>
    </source>
</evidence>
<keyword evidence="10 11" id="KW-0472">Membrane</keyword>
<feature type="transmembrane region" description="Helical" evidence="11">
    <location>
        <begin position="155"/>
        <end position="172"/>
    </location>
</feature>
<reference evidence="12 14" key="2">
    <citation type="journal article" date="2019" name="Nat. Microbiol.">
        <title>Wide diversity of methane and short-chain alkane metabolisms in uncultured archaea.</title>
        <authorList>
            <person name="Borrel G."/>
            <person name="Adam P.S."/>
            <person name="McKay L.J."/>
            <person name="Chen L.X."/>
            <person name="Sierra-Garcia I.N."/>
            <person name="Sieber C.M."/>
            <person name="Letourneur Q."/>
            <person name="Ghozlane A."/>
            <person name="Andersen G.L."/>
            <person name="Li W.J."/>
            <person name="Hallam S.J."/>
            <person name="Muyzer G."/>
            <person name="de Oliveira V.M."/>
            <person name="Inskeep W.P."/>
            <person name="Banfield J.F."/>
            <person name="Gribaldo S."/>
        </authorList>
    </citation>
    <scope>NUCLEOTIDE SEQUENCE [LARGE SCALE GENOMIC DNA]</scope>
    <source>
        <strain evidence="12">Verst-YHS</strain>
    </source>
</reference>
<dbReference type="PANTHER" id="PTHR34308">
    <property type="entry name" value="COBALAMIN BIOSYNTHESIS PROTEIN CBIB"/>
    <property type="match status" value="1"/>
</dbReference>
<dbReference type="GO" id="GO:0005886">
    <property type="term" value="C:plasma membrane"/>
    <property type="evidence" value="ECO:0007669"/>
    <property type="project" value="UniProtKB-SubCell"/>
</dbReference>
<comment type="function">
    <text evidence="1 11">Converts cobyric acid to cobinamide by the addition of aminopropanol on the F carboxylic group.</text>
</comment>
<dbReference type="PANTHER" id="PTHR34308:SF1">
    <property type="entry name" value="COBALAMIN BIOSYNTHESIS PROTEIN CBIB"/>
    <property type="match status" value="1"/>
</dbReference>
<comment type="similarity">
    <text evidence="4 11">Belongs to the CobD/CbiB family.</text>
</comment>
<dbReference type="GO" id="GO:0015420">
    <property type="term" value="F:ABC-type vitamin B12 transporter activity"/>
    <property type="evidence" value="ECO:0007669"/>
    <property type="project" value="UniProtKB-UniRule"/>
</dbReference>
<name>A0A520KG89_9CREN</name>
<dbReference type="Proteomes" id="UP000317265">
    <property type="component" value="Unassembled WGS sequence"/>
</dbReference>
<evidence type="ECO:0000256" key="8">
    <source>
        <dbReference type="ARBA" id="ARBA00022692"/>
    </source>
</evidence>
<evidence type="ECO:0000256" key="10">
    <source>
        <dbReference type="ARBA" id="ARBA00023136"/>
    </source>
</evidence>
<evidence type="ECO:0000313" key="13">
    <source>
        <dbReference type="EMBL" id="TDA39145.1"/>
    </source>
</evidence>
<dbReference type="EMBL" id="RXIH01000015">
    <property type="protein sequence ID" value="RZN56902.1"/>
    <property type="molecule type" value="Genomic_DNA"/>
</dbReference>
<evidence type="ECO:0000256" key="5">
    <source>
        <dbReference type="ARBA" id="ARBA00016185"/>
    </source>
</evidence>
<evidence type="ECO:0000256" key="4">
    <source>
        <dbReference type="ARBA" id="ARBA00006263"/>
    </source>
</evidence>
<keyword evidence="8 11" id="KW-0812">Transmembrane</keyword>
<dbReference type="InterPro" id="IPR004485">
    <property type="entry name" value="Cobalamin_biosynth_CobD/CbiB"/>
</dbReference>
<evidence type="ECO:0000313" key="12">
    <source>
        <dbReference type="EMBL" id="RZN56902.1"/>
    </source>
</evidence>
<keyword evidence="9 11" id="KW-1133">Transmembrane helix</keyword>
<dbReference type="GO" id="GO:0009236">
    <property type="term" value="P:cobalamin biosynthetic process"/>
    <property type="evidence" value="ECO:0007669"/>
    <property type="project" value="UniProtKB-UniRule"/>
</dbReference>
<evidence type="ECO:0000256" key="2">
    <source>
        <dbReference type="ARBA" id="ARBA00004651"/>
    </source>
</evidence>
<feature type="transmembrane region" description="Helical" evidence="11">
    <location>
        <begin position="280"/>
        <end position="301"/>
    </location>
</feature>
<dbReference type="GO" id="GO:0048472">
    <property type="term" value="F:threonine-phosphate decarboxylase activity"/>
    <property type="evidence" value="ECO:0007669"/>
    <property type="project" value="InterPro"/>
</dbReference>
<dbReference type="Proteomes" id="UP000316080">
    <property type="component" value="Unassembled WGS sequence"/>
</dbReference>
<evidence type="ECO:0000256" key="11">
    <source>
        <dbReference type="HAMAP-Rule" id="MF_00024"/>
    </source>
</evidence>
<dbReference type="NCBIfam" id="TIGR00380">
    <property type="entry name" value="cobal_cbiB"/>
    <property type="match status" value="1"/>
</dbReference>
<dbReference type="AlphaFoldDB" id="A0A520KG89"/>